<evidence type="ECO:0000313" key="2">
    <source>
        <dbReference type="EMBL" id="MBB4949065.1"/>
    </source>
</evidence>
<dbReference type="SUPFAM" id="SSF55729">
    <property type="entry name" value="Acyl-CoA N-acyltransferases (Nat)"/>
    <property type="match status" value="1"/>
</dbReference>
<dbReference type="Pfam" id="PF13302">
    <property type="entry name" value="Acetyltransf_3"/>
    <property type="match status" value="1"/>
</dbReference>
<dbReference type="PROSITE" id="PS51186">
    <property type="entry name" value="GNAT"/>
    <property type="match status" value="1"/>
</dbReference>
<evidence type="ECO:0000259" key="1">
    <source>
        <dbReference type="PROSITE" id="PS51186"/>
    </source>
</evidence>
<gene>
    <name evidence="2" type="ORF">F4556_004600</name>
</gene>
<name>A0A7W7WJL2_9ACTN</name>
<protein>
    <submittedName>
        <fullName evidence="2">RimJ/RimL family protein N-acetyltransferase</fullName>
    </submittedName>
</protein>
<keyword evidence="3" id="KW-1185">Reference proteome</keyword>
<reference evidence="2 3" key="1">
    <citation type="submission" date="2020-08" db="EMBL/GenBank/DDBJ databases">
        <title>Sequencing the genomes of 1000 actinobacteria strains.</title>
        <authorList>
            <person name="Klenk H.-P."/>
        </authorList>
    </citation>
    <scope>NUCLEOTIDE SEQUENCE [LARGE SCALE GENOMIC DNA]</scope>
    <source>
        <strain evidence="2 3">DSM 44786</strain>
    </source>
</reference>
<accession>A0A7W7WJL2</accession>
<dbReference type="GO" id="GO:1990189">
    <property type="term" value="F:protein N-terminal-serine acetyltransferase activity"/>
    <property type="evidence" value="ECO:0007669"/>
    <property type="project" value="TreeGrafter"/>
</dbReference>
<comment type="caution">
    <text evidence="2">The sequence shown here is derived from an EMBL/GenBank/DDBJ whole genome shotgun (WGS) entry which is preliminary data.</text>
</comment>
<proteinExistence type="predicted"/>
<dbReference type="AlphaFoldDB" id="A0A7W7WJL2"/>
<sequence>MINDAALLRKPTLTGAHLRLVPLSPRHAEDSWRATQDPEDRRLTGTRREFTLADIEHWCATRADQPDRLDLAIEDLDGHYLGELALTDLDRDNRSAAFRIALVPTATGRGIGTEATRLLLDHAFTAIGLHRVQLEVYDFNTRAQRAYQNAGFTLEGRLRQAHHWNGQWHDTLLMAALATEWRAATPTPAAT</sequence>
<dbReference type="PANTHER" id="PTHR43441">
    <property type="entry name" value="RIBOSOMAL-PROTEIN-SERINE ACETYLTRANSFERASE"/>
    <property type="match status" value="1"/>
</dbReference>
<organism evidence="2 3">
    <name type="scientific">Kitasatospora gansuensis</name>
    <dbReference type="NCBI Taxonomy" id="258050"/>
    <lineage>
        <taxon>Bacteria</taxon>
        <taxon>Bacillati</taxon>
        <taxon>Actinomycetota</taxon>
        <taxon>Actinomycetes</taxon>
        <taxon>Kitasatosporales</taxon>
        <taxon>Streptomycetaceae</taxon>
        <taxon>Kitasatospora</taxon>
    </lineage>
</organism>
<keyword evidence="2" id="KW-0808">Transferase</keyword>
<evidence type="ECO:0000313" key="3">
    <source>
        <dbReference type="Proteomes" id="UP000573327"/>
    </source>
</evidence>
<dbReference type="InterPro" id="IPR000182">
    <property type="entry name" value="GNAT_dom"/>
</dbReference>
<dbReference type="Gene3D" id="3.40.630.30">
    <property type="match status" value="1"/>
</dbReference>
<dbReference type="InterPro" id="IPR051908">
    <property type="entry name" value="Ribosomal_N-acetyltransferase"/>
</dbReference>
<dbReference type="Proteomes" id="UP000573327">
    <property type="component" value="Unassembled WGS sequence"/>
</dbReference>
<dbReference type="InterPro" id="IPR016181">
    <property type="entry name" value="Acyl_CoA_acyltransferase"/>
</dbReference>
<dbReference type="PANTHER" id="PTHR43441:SF10">
    <property type="entry name" value="ACETYLTRANSFERASE"/>
    <property type="match status" value="1"/>
</dbReference>
<dbReference type="RefSeq" id="WP_184919146.1">
    <property type="nucleotide sequence ID" value="NZ_JACHJR010000001.1"/>
</dbReference>
<dbReference type="GO" id="GO:0005737">
    <property type="term" value="C:cytoplasm"/>
    <property type="evidence" value="ECO:0007669"/>
    <property type="project" value="TreeGrafter"/>
</dbReference>
<feature type="domain" description="N-acetyltransferase" evidence="1">
    <location>
        <begin position="18"/>
        <end position="179"/>
    </location>
</feature>
<dbReference type="EMBL" id="JACHJR010000001">
    <property type="protein sequence ID" value="MBB4949065.1"/>
    <property type="molecule type" value="Genomic_DNA"/>
</dbReference>
<dbReference type="GO" id="GO:0008999">
    <property type="term" value="F:protein-N-terminal-alanine acetyltransferase activity"/>
    <property type="evidence" value="ECO:0007669"/>
    <property type="project" value="TreeGrafter"/>
</dbReference>